<evidence type="ECO:0000313" key="1">
    <source>
        <dbReference type="EMBL" id="KAI5658456.1"/>
    </source>
</evidence>
<gene>
    <name evidence="1" type="ORF">M9H77_27249</name>
</gene>
<dbReference type="Proteomes" id="UP001060085">
    <property type="component" value="Linkage Group LG06"/>
</dbReference>
<name>A0ACC0AG31_CATRO</name>
<accession>A0ACC0AG31</accession>
<keyword evidence="2" id="KW-1185">Reference proteome</keyword>
<dbReference type="EMBL" id="CM044706">
    <property type="protein sequence ID" value="KAI5658456.1"/>
    <property type="molecule type" value="Genomic_DNA"/>
</dbReference>
<protein>
    <submittedName>
        <fullName evidence="1">Uncharacterized protein</fullName>
    </submittedName>
</protein>
<organism evidence="1 2">
    <name type="scientific">Catharanthus roseus</name>
    <name type="common">Madagascar periwinkle</name>
    <name type="synonym">Vinca rosea</name>
    <dbReference type="NCBI Taxonomy" id="4058"/>
    <lineage>
        <taxon>Eukaryota</taxon>
        <taxon>Viridiplantae</taxon>
        <taxon>Streptophyta</taxon>
        <taxon>Embryophyta</taxon>
        <taxon>Tracheophyta</taxon>
        <taxon>Spermatophyta</taxon>
        <taxon>Magnoliopsida</taxon>
        <taxon>eudicotyledons</taxon>
        <taxon>Gunneridae</taxon>
        <taxon>Pentapetalae</taxon>
        <taxon>asterids</taxon>
        <taxon>lamiids</taxon>
        <taxon>Gentianales</taxon>
        <taxon>Apocynaceae</taxon>
        <taxon>Rauvolfioideae</taxon>
        <taxon>Vinceae</taxon>
        <taxon>Catharanthinae</taxon>
        <taxon>Catharanthus</taxon>
    </lineage>
</organism>
<sequence length="622" mass="69338">MSSIASLSLHKLSVPFSDSSSCHSIHRKMAASSAAAFCSFPIPADGMPPATQCCLLAYGSAKSFCGVGGTNRYIEGVLASSFPPPGAFRKNLSSESPSSDGGKGKTTFPPQESFATSFHSNSSSRLTSIKSSSSMLQAATTQDFKSSYLSIAIVGATGELARRKIFPALFALYYSGFLPENVGIFGYSRKNLTDEDLRSIIASTLTCRIDHQQNCEHQMKSFLERTFHVNGGFDNTEGMPKLHARMEQVEGQFEANRIFYLSVPEEALLDVASSLADHAQTQRGWNRIIIEKPFGFDSLSSHQFTNSVHLKFEEKQLYRIDHLLGRNTIENLTVLKFSNLVFLPLWNRNYIHNVQVIWSDDFDTHTQLRYRDGNGIIGDVVHSHILQTIALLAMEPPITLDGEDVRNEKVKVLRSIRKLEPNDVIIGRCRVNSGDNSSANMNDLAATYFAAALFIDNARWDGVPFLIKAGRGLQEHRVEIRVQFRHVPGNLYRDHVGQTVDLASNELILRDLPEEAILVRVNNKIPGLGMKLDASELNLLYKDRYDVDVPDSYEQLLHDVIDGDNHLFMRSDEVAAAWNILSPVLQEMGQKNIAQEFYDLGSSGPDKAIYLWAKHGVQWLDD</sequence>
<proteinExistence type="predicted"/>
<comment type="caution">
    <text evidence="1">The sequence shown here is derived from an EMBL/GenBank/DDBJ whole genome shotgun (WGS) entry which is preliminary data.</text>
</comment>
<evidence type="ECO:0000313" key="2">
    <source>
        <dbReference type="Proteomes" id="UP001060085"/>
    </source>
</evidence>
<reference evidence="2" key="1">
    <citation type="journal article" date="2023" name="Nat. Plants">
        <title>Single-cell RNA sequencing provides a high-resolution roadmap for understanding the multicellular compartmentation of specialized metabolism.</title>
        <authorList>
            <person name="Sun S."/>
            <person name="Shen X."/>
            <person name="Li Y."/>
            <person name="Li Y."/>
            <person name="Wang S."/>
            <person name="Li R."/>
            <person name="Zhang H."/>
            <person name="Shen G."/>
            <person name="Guo B."/>
            <person name="Wei J."/>
            <person name="Xu J."/>
            <person name="St-Pierre B."/>
            <person name="Chen S."/>
            <person name="Sun C."/>
        </authorList>
    </citation>
    <scope>NUCLEOTIDE SEQUENCE [LARGE SCALE GENOMIC DNA]</scope>
</reference>